<keyword evidence="7" id="KW-1185">Reference proteome</keyword>
<dbReference type="SUPFAM" id="SSF53448">
    <property type="entry name" value="Nucleotide-diphospho-sugar transferases"/>
    <property type="match status" value="1"/>
</dbReference>
<comment type="subcellular location">
    <subcellularLocation>
        <location evidence="1">Cell membrane</location>
    </subcellularLocation>
</comment>
<keyword evidence="2" id="KW-1003">Cell membrane</keyword>
<evidence type="ECO:0000256" key="4">
    <source>
        <dbReference type="ARBA" id="ARBA00022679"/>
    </source>
</evidence>
<dbReference type="RefSeq" id="WP_281043472.1">
    <property type="nucleotide sequence ID" value="NZ_JARYGZ010000001.1"/>
</dbReference>
<proteinExistence type="predicted"/>
<name>A0ABT6MYX0_9SPHN</name>
<dbReference type="PANTHER" id="PTHR43646">
    <property type="entry name" value="GLYCOSYLTRANSFERASE"/>
    <property type="match status" value="1"/>
</dbReference>
<evidence type="ECO:0000256" key="5">
    <source>
        <dbReference type="ARBA" id="ARBA00023136"/>
    </source>
</evidence>
<evidence type="ECO:0000256" key="1">
    <source>
        <dbReference type="ARBA" id="ARBA00004236"/>
    </source>
</evidence>
<sequence>MSRPFCVCVPARDEAAHIGVLIAALARQTVEKPVLVAICINNSSDGTASAAIAAADRAAGALQLKIIERDFEPDLAHVGSARRCAMEVGADLLEDDDGLLISTDADCRPPEGWIAANLSAAAADRVVGGRIELDETQETPPEIVSLKRRFDFYWQCVRTIEDTLDPQMWDPSPRHGDHTGASLAMTVSLYRRAGGVPLIPVGEDNALVTAAVNAGGVLVHPASVWTRASARIAGRAEGGMACDMRRWMDASHGGLAPMVPAFAHWRARAQWRREQRAISGGAPIAIAEQSLAPMPCDMMLPEF</sequence>
<evidence type="ECO:0000313" key="6">
    <source>
        <dbReference type="EMBL" id="MDH7638157.1"/>
    </source>
</evidence>
<evidence type="ECO:0000256" key="3">
    <source>
        <dbReference type="ARBA" id="ARBA00022676"/>
    </source>
</evidence>
<evidence type="ECO:0000256" key="2">
    <source>
        <dbReference type="ARBA" id="ARBA00022475"/>
    </source>
</evidence>
<dbReference type="EMBL" id="JARYGZ010000001">
    <property type="protein sequence ID" value="MDH7638157.1"/>
    <property type="molecule type" value="Genomic_DNA"/>
</dbReference>
<accession>A0ABT6MYX0</accession>
<comment type="caution">
    <text evidence="6">The sequence shown here is derived from an EMBL/GenBank/DDBJ whole genome shotgun (WGS) entry which is preliminary data.</text>
</comment>
<keyword evidence="5" id="KW-0472">Membrane</keyword>
<dbReference type="Gene3D" id="3.90.550.10">
    <property type="entry name" value="Spore Coat Polysaccharide Biosynthesis Protein SpsA, Chain A"/>
    <property type="match status" value="1"/>
</dbReference>
<evidence type="ECO:0000313" key="7">
    <source>
        <dbReference type="Proteomes" id="UP001160625"/>
    </source>
</evidence>
<gene>
    <name evidence="6" type="ORF">QGN17_05395</name>
</gene>
<reference evidence="6" key="1">
    <citation type="submission" date="2023-04" db="EMBL/GenBank/DDBJ databases">
        <title>Sphingomonas sp. MAHUQ-71 isolated from rice field.</title>
        <authorList>
            <person name="Huq M.A."/>
        </authorList>
    </citation>
    <scope>NUCLEOTIDE SEQUENCE</scope>
    <source>
        <strain evidence="6">MAHUQ-71</strain>
    </source>
</reference>
<dbReference type="Proteomes" id="UP001160625">
    <property type="component" value="Unassembled WGS sequence"/>
</dbReference>
<organism evidence="6 7">
    <name type="scientific">Sphingomonas oryzagri</name>
    <dbReference type="NCBI Taxonomy" id="3042314"/>
    <lineage>
        <taxon>Bacteria</taxon>
        <taxon>Pseudomonadati</taxon>
        <taxon>Pseudomonadota</taxon>
        <taxon>Alphaproteobacteria</taxon>
        <taxon>Sphingomonadales</taxon>
        <taxon>Sphingomonadaceae</taxon>
        <taxon>Sphingomonas</taxon>
    </lineage>
</organism>
<dbReference type="InterPro" id="IPR029044">
    <property type="entry name" value="Nucleotide-diphossugar_trans"/>
</dbReference>
<protein>
    <submittedName>
        <fullName evidence="6">Glycosyltransferase family 2 protein</fullName>
    </submittedName>
</protein>
<keyword evidence="4" id="KW-0808">Transferase</keyword>
<dbReference type="PANTHER" id="PTHR43646:SF2">
    <property type="entry name" value="GLYCOSYLTRANSFERASE 2-LIKE DOMAIN-CONTAINING PROTEIN"/>
    <property type="match status" value="1"/>
</dbReference>
<keyword evidence="3" id="KW-0328">Glycosyltransferase</keyword>